<dbReference type="eggNOG" id="COG5304">
    <property type="taxonomic scope" value="Bacteria"/>
</dbReference>
<dbReference type="EMBL" id="CP000859">
    <property type="protein sequence ID" value="ABW68555.1"/>
    <property type="molecule type" value="Genomic_DNA"/>
</dbReference>
<accession>A8ZXS8</accession>
<keyword evidence="2" id="KW-1185">Reference proteome</keyword>
<organism evidence="1 2">
    <name type="scientific">Desulfosudis oleivorans (strain DSM 6200 / JCM 39069 / Hxd3)</name>
    <name type="common">Desulfococcus oleovorans</name>
    <dbReference type="NCBI Taxonomy" id="96561"/>
    <lineage>
        <taxon>Bacteria</taxon>
        <taxon>Pseudomonadati</taxon>
        <taxon>Thermodesulfobacteriota</taxon>
        <taxon>Desulfobacteria</taxon>
        <taxon>Desulfobacterales</taxon>
        <taxon>Desulfosudaceae</taxon>
        <taxon>Desulfosudis</taxon>
    </lineage>
</organism>
<dbReference type="KEGG" id="dol:Dole_2752"/>
<dbReference type="Proteomes" id="UP000008561">
    <property type="component" value="Chromosome"/>
</dbReference>
<evidence type="ECO:0000313" key="2">
    <source>
        <dbReference type="Proteomes" id="UP000008561"/>
    </source>
</evidence>
<evidence type="ECO:0008006" key="3">
    <source>
        <dbReference type="Google" id="ProtNLM"/>
    </source>
</evidence>
<dbReference type="STRING" id="96561.Dole_2752"/>
<dbReference type="RefSeq" id="WP_012176166.1">
    <property type="nucleotide sequence ID" value="NC_009943.1"/>
</dbReference>
<evidence type="ECO:0000313" key="1">
    <source>
        <dbReference type="EMBL" id="ABW68555.1"/>
    </source>
</evidence>
<protein>
    <recommendedName>
        <fullName evidence="3">Antitoxin</fullName>
    </recommendedName>
</protein>
<dbReference type="AlphaFoldDB" id="A8ZXS8"/>
<sequence length="98" mass="11486">MTKKDKKIFDPVDKEEKDLMESIEQEAWRPVKNLNREKEKALAAARNTLKKDKRINLRLSQKDYQQIQLKAIEEGIPYQTFISSIIHKYLNGSLTPKA</sequence>
<dbReference type="OrthoDB" id="595481at2"/>
<gene>
    <name evidence="1" type="ordered locus">Dole_2752</name>
</gene>
<proteinExistence type="predicted"/>
<dbReference type="HOGENOM" id="CLU_171731_0_0_7"/>
<name>A8ZXS8_DESOH</name>
<reference evidence="1 2" key="1">
    <citation type="submission" date="2007-10" db="EMBL/GenBank/DDBJ databases">
        <title>Complete sequence of Desulfococcus oleovorans Hxd3.</title>
        <authorList>
            <consortium name="US DOE Joint Genome Institute"/>
            <person name="Copeland A."/>
            <person name="Lucas S."/>
            <person name="Lapidus A."/>
            <person name="Barry K."/>
            <person name="Glavina del Rio T."/>
            <person name="Dalin E."/>
            <person name="Tice H."/>
            <person name="Pitluck S."/>
            <person name="Kiss H."/>
            <person name="Brettin T."/>
            <person name="Bruce D."/>
            <person name="Detter J.C."/>
            <person name="Han C."/>
            <person name="Schmutz J."/>
            <person name="Larimer F."/>
            <person name="Land M."/>
            <person name="Hauser L."/>
            <person name="Kyrpides N."/>
            <person name="Kim E."/>
            <person name="Wawrik B."/>
            <person name="Richardson P."/>
        </authorList>
    </citation>
    <scope>NUCLEOTIDE SEQUENCE [LARGE SCALE GENOMIC DNA]</scope>
    <source>
        <strain evidence="2">DSM 6200 / JCM 39069 / Hxd3</strain>
    </source>
</reference>